<dbReference type="PaxDb" id="2903-EOD32831"/>
<evidence type="ECO:0000256" key="2">
    <source>
        <dbReference type="PROSITE-ProRule" id="PRU00504"/>
    </source>
</evidence>
<dbReference type="OMA" id="ANQRIRM"/>
<organism evidence="4 5">
    <name type="scientific">Emiliania huxleyi (strain CCMP1516)</name>
    <dbReference type="NCBI Taxonomy" id="280463"/>
    <lineage>
        <taxon>Eukaryota</taxon>
        <taxon>Haptista</taxon>
        <taxon>Haptophyta</taxon>
        <taxon>Prymnesiophyceae</taxon>
        <taxon>Isochrysidales</taxon>
        <taxon>Noelaerhabdaceae</taxon>
        <taxon>Emiliania</taxon>
    </lineage>
</organism>
<accession>A0A0D3KAP6</accession>
<keyword evidence="5" id="KW-1185">Reference proteome</keyword>
<protein>
    <recommendedName>
        <fullName evidence="6">SMP-30/Gluconolactonase/LRE-like region domain-containing protein</fullName>
    </recommendedName>
</protein>
<feature type="repeat" description="NHL" evidence="2">
    <location>
        <begin position="166"/>
        <end position="197"/>
    </location>
</feature>
<evidence type="ECO:0000256" key="1">
    <source>
        <dbReference type="ARBA" id="ARBA00022737"/>
    </source>
</evidence>
<dbReference type="Pfam" id="PF01436">
    <property type="entry name" value="NHL"/>
    <property type="match status" value="6"/>
</dbReference>
<feature type="repeat" description="NHL" evidence="2">
    <location>
        <begin position="1"/>
        <end position="29"/>
    </location>
</feature>
<dbReference type="Proteomes" id="UP000013827">
    <property type="component" value="Unassembled WGS sequence"/>
</dbReference>
<keyword evidence="1" id="KW-0677">Repeat</keyword>
<feature type="repeat" description="NHL" evidence="2">
    <location>
        <begin position="98"/>
        <end position="141"/>
    </location>
</feature>
<dbReference type="EnsemblProtists" id="EOD32831">
    <property type="protein sequence ID" value="EOD32831"/>
    <property type="gene ID" value="EMIHUDRAFT_78111"/>
</dbReference>
<feature type="region of interest" description="Disordered" evidence="3">
    <location>
        <begin position="195"/>
        <end position="215"/>
    </location>
</feature>
<dbReference type="STRING" id="2903.R1FBJ8"/>
<feature type="repeat" description="NHL" evidence="2">
    <location>
        <begin position="210"/>
        <end position="253"/>
    </location>
</feature>
<dbReference type="eggNOG" id="KOG2177">
    <property type="taxonomic scope" value="Eukaryota"/>
</dbReference>
<dbReference type="KEGG" id="ehx:EMIHUDRAFT_78111"/>
<evidence type="ECO:0000313" key="4">
    <source>
        <dbReference type="EnsemblProtists" id="EOD32831"/>
    </source>
</evidence>
<dbReference type="PANTHER" id="PTHR46388">
    <property type="entry name" value="NHL REPEAT-CONTAINING PROTEIN 2"/>
    <property type="match status" value="1"/>
</dbReference>
<reference evidence="4" key="2">
    <citation type="submission" date="2024-10" db="UniProtKB">
        <authorList>
            <consortium name="EnsemblProtists"/>
        </authorList>
    </citation>
    <scope>IDENTIFICATION</scope>
</reference>
<evidence type="ECO:0008006" key="6">
    <source>
        <dbReference type="Google" id="ProtNLM"/>
    </source>
</evidence>
<feature type="compositionally biased region" description="Low complexity" evidence="3">
    <location>
        <begin position="195"/>
        <end position="206"/>
    </location>
</feature>
<proteinExistence type="predicted"/>
<dbReference type="SUPFAM" id="SSF101898">
    <property type="entry name" value="NHL repeat"/>
    <property type="match status" value="1"/>
</dbReference>
<dbReference type="PROSITE" id="PS51125">
    <property type="entry name" value="NHL"/>
    <property type="match status" value="5"/>
</dbReference>
<feature type="repeat" description="NHL" evidence="2">
    <location>
        <begin position="54"/>
        <end position="85"/>
    </location>
</feature>
<dbReference type="AlphaFoldDB" id="A0A0D3KAP6"/>
<reference evidence="5" key="1">
    <citation type="journal article" date="2013" name="Nature">
        <title>Pan genome of the phytoplankton Emiliania underpins its global distribution.</title>
        <authorList>
            <person name="Read B.A."/>
            <person name="Kegel J."/>
            <person name="Klute M.J."/>
            <person name="Kuo A."/>
            <person name="Lefebvre S.C."/>
            <person name="Maumus F."/>
            <person name="Mayer C."/>
            <person name="Miller J."/>
            <person name="Monier A."/>
            <person name="Salamov A."/>
            <person name="Young J."/>
            <person name="Aguilar M."/>
            <person name="Claverie J.M."/>
            <person name="Frickenhaus S."/>
            <person name="Gonzalez K."/>
            <person name="Herman E.K."/>
            <person name="Lin Y.C."/>
            <person name="Napier J."/>
            <person name="Ogata H."/>
            <person name="Sarno A.F."/>
            <person name="Shmutz J."/>
            <person name="Schroeder D."/>
            <person name="de Vargas C."/>
            <person name="Verret F."/>
            <person name="von Dassow P."/>
            <person name="Valentin K."/>
            <person name="Van de Peer Y."/>
            <person name="Wheeler G."/>
            <person name="Dacks J.B."/>
            <person name="Delwiche C.F."/>
            <person name="Dyhrman S.T."/>
            <person name="Glockner G."/>
            <person name="John U."/>
            <person name="Richards T."/>
            <person name="Worden A.Z."/>
            <person name="Zhang X."/>
            <person name="Grigoriev I.V."/>
            <person name="Allen A.E."/>
            <person name="Bidle K."/>
            <person name="Borodovsky M."/>
            <person name="Bowler C."/>
            <person name="Brownlee C."/>
            <person name="Cock J.M."/>
            <person name="Elias M."/>
            <person name="Gladyshev V.N."/>
            <person name="Groth M."/>
            <person name="Guda C."/>
            <person name="Hadaegh A."/>
            <person name="Iglesias-Rodriguez M.D."/>
            <person name="Jenkins J."/>
            <person name="Jones B.M."/>
            <person name="Lawson T."/>
            <person name="Leese F."/>
            <person name="Lindquist E."/>
            <person name="Lobanov A."/>
            <person name="Lomsadze A."/>
            <person name="Malik S.B."/>
            <person name="Marsh M.E."/>
            <person name="Mackinder L."/>
            <person name="Mock T."/>
            <person name="Mueller-Roeber B."/>
            <person name="Pagarete A."/>
            <person name="Parker M."/>
            <person name="Probert I."/>
            <person name="Quesneville H."/>
            <person name="Raines C."/>
            <person name="Rensing S.A."/>
            <person name="Riano-Pachon D.M."/>
            <person name="Richier S."/>
            <person name="Rokitta S."/>
            <person name="Shiraiwa Y."/>
            <person name="Soanes D.M."/>
            <person name="van der Giezen M."/>
            <person name="Wahlund T.M."/>
            <person name="Williams B."/>
            <person name="Wilson W."/>
            <person name="Wolfe G."/>
            <person name="Wurch L.L."/>
        </authorList>
    </citation>
    <scope>NUCLEOTIDE SEQUENCE</scope>
</reference>
<dbReference type="RefSeq" id="XP_005785260.1">
    <property type="nucleotide sequence ID" value="XM_005785203.1"/>
</dbReference>
<evidence type="ECO:0000313" key="5">
    <source>
        <dbReference type="Proteomes" id="UP000013827"/>
    </source>
</evidence>
<dbReference type="InterPro" id="IPR001258">
    <property type="entry name" value="NHL_repeat"/>
</dbReference>
<dbReference type="PANTHER" id="PTHR46388:SF2">
    <property type="entry name" value="NHL REPEAT-CONTAINING PROTEIN 2"/>
    <property type="match status" value="1"/>
</dbReference>
<sequence>PSGVAVSSVGGTLYVADTNNHRIRKIDTSGGVTTTLAGSGTDTFADGTGTAASFNFPSGVAVSPDGRTLYVADTFNHRIRKIDTSGGVTTTLAGSGTGTFADGTGTAASFNYPAGVAVSPDGMTVYVGDYLNHRIRKIDTSDGVTTTLAGSGTPAFADGTGTAASFNYPVGVAVSPVGGTLYVADYDNHRIRTIDTSGGDTTTLAGSGTGGSADGTGTAASFSYPRGVAVSPDGMTVYVADTDNNRIRKIDTSNGVTTTLAGSGAFAFADGTGIAASFNYPVGVAVSPDGGTVYVGDESNNRIRQVTA</sequence>
<dbReference type="InterPro" id="IPR011042">
    <property type="entry name" value="6-blade_b-propeller_TolB-like"/>
</dbReference>
<evidence type="ECO:0000256" key="3">
    <source>
        <dbReference type="SAM" id="MobiDB-lite"/>
    </source>
</evidence>
<dbReference type="HOGENOM" id="CLU_008645_1_3_1"/>
<dbReference type="Gene3D" id="2.120.10.30">
    <property type="entry name" value="TolB, C-terminal domain"/>
    <property type="match status" value="5"/>
</dbReference>
<name>A0A0D3KAP6_EMIH1</name>
<dbReference type="GeneID" id="17278105"/>